<gene>
    <name evidence="1" type="ORF">NBRC3188_1619</name>
</gene>
<accession>A0A401WUC8</accession>
<dbReference type="Gene3D" id="3.90.550.60">
    <property type="match status" value="1"/>
</dbReference>
<protein>
    <submittedName>
        <fullName evidence="1">Uncharacterized protein</fullName>
    </submittedName>
</protein>
<evidence type="ECO:0000313" key="2">
    <source>
        <dbReference type="Proteomes" id="UP000287300"/>
    </source>
</evidence>
<dbReference type="EMBL" id="BDES01000041">
    <property type="protein sequence ID" value="GCD52922.1"/>
    <property type="molecule type" value="Genomic_DNA"/>
</dbReference>
<dbReference type="Proteomes" id="UP000287300">
    <property type="component" value="Unassembled WGS sequence"/>
</dbReference>
<evidence type="ECO:0000313" key="1">
    <source>
        <dbReference type="EMBL" id="GCD52922.1"/>
    </source>
</evidence>
<sequence length="143" mass="16165">MATQEILKENVKGAPMVLQNIIFPALQSVIPEELYFRALNEKVELFRAAPETLSFHAGGRAAFDTYFNGITVERWRELCAIENLNLTLEGNGKFIVRFGLHQLALPHRWLFEQTVELQEGTPVSLDLPFWAGLGWNVACFICG</sequence>
<organism evidence="1 2">
    <name type="scientific">Acetobacter pasteurianus NBRC 3188</name>
    <dbReference type="NCBI Taxonomy" id="1226663"/>
    <lineage>
        <taxon>Bacteria</taxon>
        <taxon>Pseudomonadati</taxon>
        <taxon>Pseudomonadota</taxon>
        <taxon>Alphaproteobacteria</taxon>
        <taxon>Acetobacterales</taxon>
        <taxon>Acetobacteraceae</taxon>
        <taxon>Acetobacter</taxon>
    </lineage>
</organism>
<dbReference type="RefSeq" id="WP_259330887.1">
    <property type="nucleotide sequence ID" value="NZ_BDES01000041.1"/>
</dbReference>
<proteinExistence type="predicted"/>
<name>A0A401WUC8_ACEPA</name>
<reference evidence="1 2" key="1">
    <citation type="submission" date="2016-06" db="EMBL/GenBank/DDBJ databases">
        <title>Acetobacter pasteurianus NBRC 3188 whole genome sequencing project.</title>
        <authorList>
            <person name="Matsutani M."/>
            <person name="Shiwa Y."/>
            <person name="Okamoto-Kainuma A."/>
            <person name="Ishikawa M."/>
            <person name="Koizumi Y."/>
            <person name="Yoshikawa H."/>
            <person name="Yakushi T."/>
            <person name="Matsushita K."/>
        </authorList>
    </citation>
    <scope>NUCLEOTIDE SEQUENCE [LARGE SCALE GENOMIC DNA]</scope>
    <source>
        <strain evidence="1 2">NBRC 3188</strain>
    </source>
</reference>
<comment type="caution">
    <text evidence="1">The sequence shown here is derived from an EMBL/GenBank/DDBJ whole genome shotgun (WGS) entry which is preliminary data.</text>
</comment>
<dbReference type="AlphaFoldDB" id="A0A401WUC8"/>